<evidence type="ECO:0000256" key="2">
    <source>
        <dbReference type="PROSITE-ProRule" id="PRU00708"/>
    </source>
</evidence>
<evidence type="ECO:0000313" key="3">
    <source>
        <dbReference type="EMBL" id="CAK0865090.1"/>
    </source>
</evidence>
<organism evidence="3 4">
    <name type="scientific">Prorocentrum cordatum</name>
    <dbReference type="NCBI Taxonomy" id="2364126"/>
    <lineage>
        <taxon>Eukaryota</taxon>
        <taxon>Sar</taxon>
        <taxon>Alveolata</taxon>
        <taxon>Dinophyceae</taxon>
        <taxon>Prorocentrales</taxon>
        <taxon>Prorocentraceae</taxon>
        <taxon>Prorocentrum</taxon>
    </lineage>
</organism>
<evidence type="ECO:0000256" key="1">
    <source>
        <dbReference type="ARBA" id="ARBA00022737"/>
    </source>
</evidence>
<gene>
    <name evidence="3" type="ORF">PCOR1329_LOCUS52728</name>
</gene>
<dbReference type="PROSITE" id="PS51375">
    <property type="entry name" value="PPR"/>
    <property type="match status" value="2"/>
</dbReference>
<comment type="caution">
    <text evidence="3">The sequence shown here is derived from an EMBL/GenBank/DDBJ whole genome shotgun (WGS) entry which is preliminary data.</text>
</comment>
<dbReference type="InterPro" id="IPR011990">
    <property type="entry name" value="TPR-like_helical_dom_sf"/>
</dbReference>
<dbReference type="Pfam" id="PF13812">
    <property type="entry name" value="PPR_3"/>
    <property type="match status" value="1"/>
</dbReference>
<dbReference type="InterPro" id="IPR002885">
    <property type="entry name" value="PPR_rpt"/>
</dbReference>
<proteinExistence type="predicted"/>
<dbReference type="Proteomes" id="UP001189429">
    <property type="component" value="Unassembled WGS sequence"/>
</dbReference>
<dbReference type="EMBL" id="CAUYUJ010016418">
    <property type="protein sequence ID" value="CAK0865090.1"/>
    <property type="molecule type" value="Genomic_DNA"/>
</dbReference>
<feature type="repeat" description="PPR" evidence="2">
    <location>
        <begin position="196"/>
        <end position="230"/>
    </location>
</feature>
<name>A0ABN9V1Z5_9DINO</name>
<sequence length="239" mass="25968">MRAVAVGYGIAPRHAGCAVESQCRQLQRWDQRVQERQAVAARFGTARRDAGGEVGAQRYISATTLGSARARTVSTGSGPWRCSARCGRRSWSPAQLQRRNQRLREVRAVAVGFRAAGRDAGGAVGSQLSYSAGISACEKGVQWQRALVLISDMREAKLEADVVSYNAGISACEKGGQWQRALALLSEIWEAKLSPSITSYSAAISACEKCWQWQRALELLNEIHEATLEPNDTLLQCSG</sequence>
<feature type="repeat" description="PPR" evidence="2">
    <location>
        <begin position="161"/>
        <end position="195"/>
    </location>
</feature>
<evidence type="ECO:0008006" key="5">
    <source>
        <dbReference type="Google" id="ProtNLM"/>
    </source>
</evidence>
<dbReference type="PANTHER" id="PTHR47447:SF17">
    <property type="entry name" value="OS12G0638900 PROTEIN"/>
    <property type="match status" value="1"/>
</dbReference>
<keyword evidence="1" id="KW-0677">Repeat</keyword>
<keyword evidence="4" id="KW-1185">Reference proteome</keyword>
<reference evidence="3" key="1">
    <citation type="submission" date="2023-10" db="EMBL/GenBank/DDBJ databases">
        <authorList>
            <person name="Chen Y."/>
            <person name="Shah S."/>
            <person name="Dougan E. K."/>
            <person name="Thang M."/>
            <person name="Chan C."/>
        </authorList>
    </citation>
    <scope>NUCLEOTIDE SEQUENCE [LARGE SCALE GENOMIC DNA]</scope>
</reference>
<protein>
    <recommendedName>
        <fullName evidence="5">Pentatricopeptide repeat-containing protein, chloroplastic</fullName>
    </recommendedName>
</protein>
<dbReference type="Gene3D" id="1.25.40.10">
    <property type="entry name" value="Tetratricopeptide repeat domain"/>
    <property type="match status" value="1"/>
</dbReference>
<dbReference type="PANTHER" id="PTHR47447">
    <property type="entry name" value="OS03G0856100 PROTEIN"/>
    <property type="match status" value="1"/>
</dbReference>
<evidence type="ECO:0000313" key="4">
    <source>
        <dbReference type="Proteomes" id="UP001189429"/>
    </source>
</evidence>
<accession>A0ABN9V1Z5</accession>